<dbReference type="InterPro" id="IPR005123">
    <property type="entry name" value="Oxoglu/Fe-dep_dioxygenase_dom"/>
</dbReference>
<evidence type="ECO:0000259" key="3">
    <source>
        <dbReference type="PROSITE" id="PS51471"/>
    </source>
</evidence>
<dbReference type="EMBL" id="NAJM01000002">
    <property type="protein sequence ID" value="RVX75508.1"/>
    <property type="molecule type" value="Genomic_DNA"/>
</dbReference>
<protein>
    <recommendedName>
        <fullName evidence="3">Fe2OG dioxygenase domain-containing protein</fullName>
    </recommendedName>
</protein>
<dbReference type="Pfam" id="PF03171">
    <property type="entry name" value="2OG-FeII_Oxy"/>
    <property type="match status" value="1"/>
</dbReference>
<dbReference type="InterPro" id="IPR044861">
    <property type="entry name" value="IPNS-like_FE2OG_OXY"/>
</dbReference>
<dbReference type="PROSITE" id="PS51471">
    <property type="entry name" value="FE2OG_OXY"/>
    <property type="match status" value="1"/>
</dbReference>
<evidence type="ECO:0000313" key="4">
    <source>
        <dbReference type="EMBL" id="RVX75508.1"/>
    </source>
</evidence>
<dbReference type="SUPFAM" id="SSF51197">
    <property type="entry name" value="Clavaminate synthase-like"/>
    <property type="match status" value="1"/>
</dbReference>
<reference evidence="4 5" key="1">
    <citation type="submission" date="2017-03" db="EMBL/GenBank/DDBJ databases">
        <title>Genomes of endolithic fungi from Antarctica.</title>
        <authorList>
            <person name="Coleine C."/>
            <person name="Masonjones S."/>
            <person name="Stajich J.E."/>
        </authorList>
    </citation>
    <scope>NUCLEOTIDE SEQUENCE [LARGE SCALE GENOMIC DNA]</scope>
    <source>
        <strain evidence="4 5">CCFEE 6314</strain>
    </source>
</reference>
<evidence type="ECO:0000256" key="2">
    <source>
        <dbReference type="RuleBase" id="RU003682"/>
    </source>
</evidence>
<dbReference type="InterPro" id="IPR027443">
    <property type="entry name" value="IPNS-like_sf"/>
</dbReference>
<dbReference type="PANTHER" id="PTHR47990">
    <property type="entry name" value="2-OXOGLUTARATE (2OG) AND FE(II)-DEPENDENT OXYGENASE SUPERFAMILY PROTEIN-RELATED"/>
    <property type="match status" value="1"/>
</dbReference>
<dbReference type="InterPro" id="IPR026992">
    <property type="entry name" value="DIOX_N"/>
</dbReference>
<evidence type="ECO:0000256" key="1">
    <source>
        <dbReference type="ARBA" id="ARBA00008056"/>
    </source>
</evidence>
<gene>
    <name evidence="4" type="ORF">B0A52_00861</name>
</gene>
<accession>A0A438NIF5</accession>
<dbReference type="Pfam" id="PF14226">
    <property type="entry name" value="DIOX_N"/>
    <property type="match status" value="1"/>
</dbReference>
<dbReference type="InterPro" id="IPR050231">
    <property type="entry name" value="Iron_ascorbate_oxido_reductase"/>
</dbReference>
<dbReference type="VEuPathDB" id="FungiDB:PV10_06334"/>
<keyword evidence="2" id="KW-0560">Oxidoreductase</keyword>
<keyword evidence="2" id="KW-0408">Iron</keyword>
<sequence length="313" mass="34643">MGSIECEIPVIDISPWLDGSGRDDVVDKIRGACITYGFFQLVGHGVPIALQHEAFNCAKRFFSLPLEEKMALAKDPWTGRGYEMSGSQALQAGETPDTKEAFRIGRDVPPDDPNYGTYLYGRNVWPNLPENEFKIPMTEYRKHMLRLATEIMKILACGMPGSATIFDEFMSDPVASVKLLHYPPQEKVGGATLGAGAHKDFGAITLLLQHPGQEGLEVLHPAQDSWIPVPTTEDTFVVNIGDVLNAWTNGHYRSVLHRVINKDTSDRYSIPFFYDGTMSTMMTSINDVSGGSRIEKTVGQHFQDSFGRADLKA</sequence>
<evidence type="ECO:0000313" key="5">
    <source>
        <dbReference type="Proteomes" id="UP000288859"/>
    </source>
</evidence>
<organism evidence="4 5">
    <name type="scientific">Exophiala mesophila</name>
    <name type="common">Black yeast-like fungus</name>
    <dbReference type="NCBI Taxonomy" id="212818"/>
    <lineage>
        <taxon>Eukaryota</taxon>
        <taxon>Fungi</taxon>
        <taxon>Dikarya</taxon>
        <taxon>Ascomycota</taxon>
        <taxon>Pezizomycotina</taxon>
        <taxon>Eurotiomycetes</taxon>
        <taxon>Chaetothyriomycetidae</taxon>
        <taxon>Chaetothyriales</taxon>
        <taxon>Herpotrichiellaceae</taxon>
        <taxon>Exophiala</taxon>
    </lineage>
</organism>
<comment type="caution">
    <text evidence="4">The sequence shown here is derived from an EMBL/GenBank/DDBJ whole genome shotgun (WGS) entry which is preliminary data.</text>
</comment>
<keyword evidence="2" id="KW-0479">Metal-binding</keyword>
<dbReference type="GO" id="GO:0016491">
    <property type="term" value="F:oxidoreductase activity"/>
    <property type="evidence" value="ECO:0007669"/>
    <property type="project" value="UniProtKB-KW"/>
</dbReference>
<comment type="similarity">
    <text evidence="1 2">Belongs to the iron/ascorbate-dependent oxidoreductase family.</text>
</comment>
<dbReference type="PRINTS" id="PR00682">
    <property type="entry name" value="IPNSYNTHASE"/>
</dbReference>
<proteinExistence type="inferred from homology"/>
<name>A0A438NIF5_EXOME</name>
<dbReference type="GO" id="GO:0046872">
    <property type="term" value="F:metal ion binding"/>
    <property type="evidence" value="ECO:0007669"/>
    <property type="project" value="UniProtKB-KW"/>
</dbReference>
<dbReference type="OrthoDB" id="288590at2759"/>
<feature type="domain" description="Fe2OG dioxygenase" evidence="3">
    <location>
        <begin position="173"/>
        <end position="276"/>
    </location>
</feature>
<dbReference type="GO" id="GO:0044283">
    <property type="term" value="P:small molecule biosynthetic process"/>
    <property type="evidence" value="ECO:0007669"/>
    <property type="project" value="UniProtKB-ARBA"/>
</dbReference>
<dbReference type="Proteomes" id="UP000288859">
    <property type="component" value="Unassembled WGS sequence"/>
</dbReference>
<dbReference type="Gene3D" id="2.60.120.330">
    <property type="entry name" value="B-lactam Antibiotic, Isopenicillin N Synthase, Chain"/>
    <property type="match status" value="1"/>
</dbReference>
<dbReference type="AlphaFoldDB" id="A0A438NIF5"/>